<name>A0A2Z4YX71_RHILE</name>
<geneLocation type="plasmid" evidence="5 6">
    <name>unnamed4</name>
</geneLocation>
<dbReference type="RefSeq" id="WP_112908837.1">
    <property type="nucleotide sequence ID" value="NZ_CP030764.1"/>
</dbReference>
<dbReference type="InterPro" id="IPR014026">
    <property type="entry name" value="UDP-Glc/GDP-Man_DH_dimer"/>
</dbReference>
<feature type="domain" description="UDP-glucose/GDP-mannose dehydrogenase dimerisation" evidence="3">
    <location>
        <begin position="181"/>
        <end position="267"/>
    </location>
</feature>
<dbReference type="SUPFAM" id="SSF51735">
    <property type="entry name" value="NAD(P)-binding Rossmann-fold domains"/>
    <property type="match status" value="1"/>
</dbReference>
<proteinExistence type="inferred from homology"/>
<sequence length="389" mass="43111">MTRPIGFVGLGKLGLPYAEFLAEQRNVVGFDVSPVVTEKLTLETSLQEVVRNCDTVVICVPTPHEDRFDGSMPTASGESSDFNYSALKSVVSDIHRFGGANIVVISTVLPGTIRRELAPIAGASPIFYMPAFSAMGEVREGLLNPDVKVMGIAKIDNPSLVQSALKVLDLLKMQATLLTWEEAETVKIMYNTYISTKITFANILLDISRSVGNMNVDAVIEQLSTSKRLISSQYLRPGMGDGGPCHPRDNLAMKNFSSRYEMGYDFFGSLMDAREKQARNLATFLSSFGPDVVIVGKAYKPEVDLQDGSYSVLVGHYLAELRKLRSYCEIDQISEYSDGVVFLLSHQDNRYVGMLFPENSIVVDPWRQIANTKMDTFKVVRYGDTRDYS</sequence>
<keyword evidence="5" id="KW-0614">Plasmid</keyword>
<dbReference type="PANTHER" id="PTHR43750:SF3">
    <property type="entry name" value="UDP-GLUCOSE 6-DEHYDROGENASE TUAD"/>
    <property type="match status" value="1"/>
</dbReference>
<accession>A0A2Z4YX71</accession>
<evidence type="ECO:0000259" key="4">
    <source>
        <dbReference type="Pfam" id="PF03721"/>
    </source>
</evidence>
<dbReference type="Gene3D" id="3.40.50.720">
    <property type="entry name" value="NAD(P)-binding Rossmann-like Domain"/>
    <property type="match status" value="2"/>
</dbReference>
<comment type="similarity">
    <text evidence="1">Belongs to the UDP-glucose/GDP-mannose dehydrogenase family.</text>
</comment>
<dbReference type="PANTHER" id="PTHR43750">
    <property type="entry name" value="UDP-GLUCOSE 6-DEHYDROGENASE TUAD"/>
    <property type="match status" value="1"/>
</dbReference>
<dbReference type="InterPro" id="IPR008927">
    <property type="entry name" value="6-PGluconate_DH-like_C_sf"/>
</dbReference>
<dbReference type="InterPro" id="IPR036291">
    <property type="entry name" value="NAD(P)-bd_dom_sf"/>
</dbReference>
<organism evidence="5 6">
    <name type="scientific">Rhizobium leguminosarum</name>
    <dbReference type="NCBI Taxonomy" id="384"/>
    <lineage>
        <taxon>Bacteria</taxon>
        <taxon>Pseudomonadati</taxon>
        <taxon>Pseudomonadota</taxon>
        <taxon>Alphaproteobacteria</taxon>
        <taxon>Hyphomicrobiales</taxon>
        <taxon>Rhizobiaceae</taxon>
        <taxon>Rhizobium/Agrobacterium group</taxon>
        <taxon>Rhizobium</taxon>
    </lineage>
</organism>
<protein>
    <recommendedName>
        <fullName evidence="2">UDP-glucose 6-dehydrogenase</fullName>
    </recommendedName>
</protein>
<dbReference type="Pfam" id="PF03721">
    <property type="entry name" value="UDPG_MGDP_dh_N"/>
    <property type="match status" value="1"/>
</dbReference>
<gene>
    <name evidence="5" type="ORF">DLJ82_7195</name>
</gene>
<evidence type="ECO:0000313" key="5">
    <source>
        <dbReference type="EMBL" id="AXA45165.1"/>
    </source>
</evidence>
<dbReference type="SUPFAM" id="SSF48179">
    <property type="entry name" value="6-phosphogluconate dehydrogenase C-terminal domain-like"/>
    <property type="match status" value="1"/>
</dbReference>
<reference evidence="5 6" key="1">
    <citation type="submission" date="2018-07" db="EMBL/GenBank/DDBJ databases">
        <title>Rhizobium leguminosarum strain:ATCC 14479 Genome sequencing and assembly.</title>
        <authorList>
            <person name="Chakraborty R."/>
        </authorList>
    </citation>
    <scope>NUCLEOTIDE SEQUENCE [LARGE SCALE GENOMIC DNA]</scope>
    <source>
        <strain evidence="5 6">ATCC 14479</strain>
        <plasmid evidence="6">Plasmid unnamed4</plasmid>
    </source>
</reference>
<evidence type="ECO:0000256" key="1">
    <source>
        <dbReference type="ARBA" id="ARBA00006601"/>
    </source>
</evidence>
<evidence type="ECO:0000259" key="3">
    <source>
        <dbReference type="Pfam" id="PF00984"/>
    </source>
</evidence>
<dbReference type="EMBL" id="CP030764">
    <property type="protein sequence ID" value="AXA45165.1"/>
    <property type="molecule type" value="Genomic_DNA"/>
</dbReference>
<feature type="domain" description="UDP-glucose/GDP-mannose dehydrogenase N-terminal" evidence="4">
    <location>
        <begin position="37"/>
        <end position="154"/>
    </location>
</feature>
<evidence type="ECO:0000256" key="2">
    <source>
        <dbReference type="ARBA" id="ARBA00015132"/>
    </source>
</evidence>
<dbReference type="AlphaFoldDB" id="A0A2Z4YX71"/>
<evidence type="ECO:0000313" key="6">
    <source>
        <dbReference type="Proteomes" id="UP000251166"/>
    </source>
</evidence>
<dbReference type="GO" id="GO:0051287">
    <property type="term" value="F:NAD binding"/>
    <property type="evidence" value="ECO:0007669"/>
    <property type="project" value="InterPro"/>
</dbReference>
<dbReference type="Proteomes" id="UP000251166">
    <property type="component" value="Plasmid unnamed4"/>
</dbReference>
<dbReference type="GO" id="GO:0016616">
    <property type="term" value="F:oxidoreductase activity, acting on the CH-OH group of donors, NAD or NADP as acceptor"/>
    <property type="evidence" value="ECO:0007669"/>
    <property type="project" value="InterPro"/>
</dbReference>
<dbReference type="Pfam" id="PF00984">
    <property type="entry name" value="UDPG_MGDP_dh"/>
    <property type="match status" value="1"/>
</dbReference>
<dbReference type="InterPro" id="IPR001732">
    <property type="entry name" value="UDP-Glc/GDP-Man_DH_N"/>
</dbReference>